<protein>
    <submittedName>
        <fullName evidence="3">Uncharacterized protein</fullName>
    </submittedName>
</protein>
<accession>A0A9D3XJE3</accession>
<organism evidence="3 4">
    <name type="scientific">Mauremys mutica</name>
    <name type="common">yellowpond turtle</name>
    <dbReference type="NCBI Taxonomy" id="74926"/>
    <lineage>
        <taxon>Eukaryota</taxon>
        <taxon>Metazoa</taxon>
        <taxon>Chordata</taxon>
        <taxon>Craniata</taxon>
        <taxon>Vertebrata</taxon>
        <taxon>Euteleostomi</taxon>
        <taxon>Archelosauria</taxon>
        <taxon>Testudinata</taxon>
        <taxon>Testudines</taxon>
        <taxon>Cryptodira</taxon>
        <taxon>Durocryptodira</taxon>
        <taxon>Testudinoidea</taxon>
        <taxon>Geoemydidae</taxon>
        <taxon>Geoemydinae</taxon>
        <taxon>Mauremys</taxon>
    </lineage>
</organism>
<dbReference type="Proteomes" id="UP000827986">
    <property type="component" value="Unassembled WGS sequence"/>
</dbReference>
<keyword evidence="2" id="KW-0812">Transmembrane</keyword>
<keyword evidence="2" id="KW-1133">Transmembrane helix</keyword>
<feature type="region of interest" description="Disordered" evidence="1">
    <location>
        <begin position="90"/>
        <end position="116"/>
    </location>
</feature>
<name>A0A9D3XJE3_9SAUR</name>
<dbReference type="AlphaFoldDB" id="A0A9D3XJE3"/>
<feature type="region of interest" description="Disordered" evidence="1">
    <location>
        <begin position="54"/>
        <end position="77"/>
    </location>
</feature>
<evidence type="ECO:0000313" key="3">
    <source>
        <dbReference type="EMBL" id="KAH1181057.1"/>
    </source>
</evidence>
<reference evidence="3" key="1">
    <citation type="submission" date="2021-09" db="EMBL/GenBank/DDBJ databases">
        <title>The genome of Mauremys mutica provides insights into the evolution of semi-aquatic lifestyle.</title>
        <authorList>
            <person name="Gong S."/>
            <person name="Gao Y."/>
        </authorList>
    </citation>
    <scope>NUCLEOTIDE SEQUENCE</scope>
    <source>
        <strain evidence="3">MM-2020</strain>
        <tissue evidence="3">Muscle</tissue>
    </source>
</reference>
<proteinExistence type="predicted"/>
<evidence type="ECO:0000313" key="4">
    <source>
        <dbReference type="Proteomes" id="UP000827986"/>
    </source>
</evidence>
<dbReference type="EMBL" id="JAHDVG010000469">
    <property type="protein sequence ID" value="KAH1181057.1"/>
    <property type="molecule type" value="Genomic_DNA"/>
</dbReference>
<comment type="caution">
    <text evidence="3">The sequence shown here is derived from an EMBL/GenBank/DDBJ whole genome shotgun (WGS) entry which is preliminary data.</text>
</comment>
<evidence type="ECO:0000256" key="2">
    <source>
        <dbReference type="SAM" id="Phobius"/>
    </source>
</evidence>
<sequence length="116" mass="12001">MVVTVQAARQYSGSEPQGLTSPIIAGTSTAAAGLLLLLLLLVAFVCFRKTRANASIDEGKEPQTPPQEPDPGADGLTYAELDGRALQAKRGGLAPAPEPDQPSMYAAINVSRGAPQ</sequence>
<keyword evidence="2" id="KW-0472">Membrane</keyword>
<feature type="transmembrane region" description="Helical" evidence="2">
    <location>
        <begin position="23"/>
        <end position="47"/>
    </location>
</feature>
<keyword evidence="4" id="KW-1185">Reference proteome</keyword>
<gene>
    <name evidence="3" type="ORF">KIL84_001991</name>
</gene>
<evidence type="ECO:0000256" key="1">
    <source>
        <dbReference type="SAM" id="MobiDB-lite"/>
    </source>
</evidence>